<dbReference type="AlphaFoldDB" id="A0A9R1UUS2"/>
<evidence type="ECO:0008006" key="3">
    <source>
        <dbReference type="Google" id="ProtNLM"/>
    </source>
</evidence>
<reference evidence="1 2" key="1">
    <citation type="journal article" date="2017" name="Nat. Commun.">
        <title>Genome assembly with in vitro proximity ligation data and whole-genome triplication in lettuce.</title>
        <authorList>
            <person name="Reyes-Chin-Wo S."/>
            <person name="Wang Z."/>
            <person name="Yang X."/>
            <person name="Kozik A."/>
            <person name="Arikit S."/>
            <person name="Song C."/>
            <person name="Xia L."/>
            <person name="Froenicke L."/>
            <person name="Lavelle D.O."/>
            <person name="Truco M.J."/>
            <person name="Xia R."/>
            <person name="Zhu S."/>
            <person name="Xu C."/>
            <person name="Xu H."/>
            <person name="Xu X."/>
            <person name="Cox K."/>
            <person name="Korf I."/>
            <person name="Meyers B.C."/>
            <person name="Michelmore R.W."/>
        </authorList>
    </citation>
    <scope>NUCLEOTIDE SEQUENCE [LARGE SCALE GENOMIC DNA]</scope>
    <source>
        <strain evidence="2">cv. Salinas</strain>
        <tissue evidence="1">Seedlings</tissue>
    </source>
</reference>
<proteinExistence type="predicted"/>
<evidence type="ECO:0000313" key="1">
    <source>
        <dbReference type="EMBL" id="KAJ0193437.1"/>
    </source>
</evidence>
<name>A0A9R1UUS2_LACSA</name>
<evidence type="ECO:0000313" key="2">
    <source>
        <dbReference type="Proteomes" id="UP000235145"/>
    </source>
</evidence>
<dbReference type="Proteomes" id="UP000235145">
    <property type="component" value="Unassembled WGS sequence"/>
</dbReference>
<organism evidence="1 2">
    <name type="scientific">Lactuca sativa</name>
    <name type="common">Garden lettuce</name>
    <dbReference type="NCBI Taxonomy" id="4236"/>
    <lineage>
        <taxon>Eukaryota</taxon>
        <taxon>Viridiplantae</taxon>
        <taxon>Streptophyta</taxon>
        <taxon>Embryophyta</taxon>
        <taxon>Tracheophyta</taxon>
        <taxon>Spermatophyta</taxon>
        <taxon>Magnoliopsida</taxon>
        <taxon>eudicotyledons</taxon>
        <taxon>Gunneridae</taxon>
        <taxon>Pentapetalae</taxon>
        <taxon>asterids</taxon>
        <taxon>campanulids</taxon>
        <taxon>Asterales</taxon>
        <taxon>Asteraceae</taxon>
        <taxon>Cichorioideae</taxon>
        <taxon>Cichorieae</taxon>
        <taxon>Lactucinae</taxon>
        <taxon>Lactuca</taxon>
    </lineage>
</organism>
<gene>
    <name evidence="1" type="ORF">LSAT_V11C800411800</name>
</gene>
<accession>A0A9R1UUS2</accession>
<dbReference type="EMBL" id="NBSK02000008">
    <property type="protein sequence ID" value="KAJ0193437.1"/>
    <property type="molecule type" value="Genomic_DNA"/>
</dbReference>
<sequence length="128" mass="15154">MAYLQDIVSIITRIERGLYLVEDVLEEALVVVVSLHHWHQIFGHPLNEKLKFLSSSLFSNKELSKHFCSRCPLTKQKILSFQSLNHVANDHFDLIYCDIWRPYHIQDHKGHKYFLLLWMIVHISHGFS</sequence>
<protein>
    <recommendedName>
        <fullName evidence="3">GAG-pre-integrase domain-containing protein</fullName>
    </recommendedName>
</protein>
<keyword evidence="2" id="KW-1185">Reference proteome</keyword>
<comment type="caution">
    <text evidence="1">The sequence shown here is derived from an EMBL/GenBank/DDBJ whole genome shotgun (WGS) entry which is preliminary data.</text>
</comment>